<accession>F4RHR1</accession>
<feature type="region of interest" description="Disordered" evidence="1">
    <location>
        <begin position="1"/>
        <end position="26"/>
    </location>
</feature>
<feature type="compositionally biased region" description="Basic and acidic residues" evidence="1">
    <location>
        <begin position="10"/>
        <end position="22"/>
    </location>
</feature>
<dbReference type="InParanoid" id="F4RHR1"/>
<feature type="region of interest" description="Disordered" evidence="1">
    <location>
        <begin position="216"/>
        <end position="247"/>
    </location>
</feature>
<evidence type="ECO:0000256" key="1">
    <source>
        <dbReference type="SAM" id="MobiDB-lite"/>
    </source>
</evidence>
<dbReference type="HOGENOM" id="CLU_1142804_0_0_1"/>
<reference evidence="3" key="1">
    <citation type="journal article" date="2011" name="Proc. Natl. Acad. Sci. U.S.A.">
        <title>Obligate biotrophy features unraveled by the genomic analysis of rust fungi.</title>
        <authorList>
            <person name="Duplessis S."/>
            <person name="Cuomo C.A."/>
            <person name="Lin Y.-C."/>
            <person name="Aerts A."/>
            <person name="Tisserant E."/>
            <person name="Veneault-Fourrey C."/>
            <person name="Joly D.L."/>
            <person name="Hacquard S."/>
            <person name="Amselem J."/>
            <person name="Cantarel B.L."/>
            <person name="Chiu R."/>
            <person name="Coutinho P.M."/>
            <person name="Feau N."/>
            <person name="Field M."/>
            <person name="Frey P."/>
            <person name="Gelhaye E."/>
            <person name="Goldberg J."/>
            <person name="Grabherr M.G."/>
            <person name="Kodira C.D."/>
            <person name="Kohler A."/>
            <person name="Kuees U."/>
            <person name="Lindquist E.A."/>
            <person name="Lucas S.M."/>
            <person name="Mago R."/>
            <person name="Mauceli E."/>
            <person name="Morin E."/>
            <person name="Murat C."/>
            <person name="Pangilinan J.L."/>
            <person name="Park R."/>
            <person name="Pearson M."/>
            <person name="Quesneville H."/>
            <person name="Rouhier N."/>
            <person name="Sakthikumar S."/>
            <person name="Salamov A.A."/>
            <person name="Schmutz J."/>
            <person name="Selles B."/>
            <person name="Shapiro H."/>
            <person name="Tanguay P."/>
            <person name="Tuskan G.A."/>
            <person name="Henrissat B."/>
            <person name="Van de Peer Y."/>
            <person name="Rouze P."/>
            <person name="Ellis J.G."/>
            <person name="Dodds P.N."/>
            <person name="Schein J.E."/>
            <person name="Zhong S."/>
            <person name="Hamelin R.C."/>
            <person name="Grigoriev I.V."/>
            <person name="Szabo L.J."/>
            <person name="Martin F."/>
        </authorList>
    </citation>
    <scope>NUCLEOTIDE SEQUENCE [LARGE SCALE GENOMIC DNA]</scope>
    <source>
        <strain evidence="3">98AG31 / pathotype 3-4-7</strain>
    </source>
</reference>
<organism evidence="3">
    <name type="scientific">Melampsora larici-populina (strain 98AG31 / pathotype 3-4-7)</name>
    <name type="common">Poplar leaf rust fungus</name>
    <dbReference type="NCBI Taxonomy" id="747676"/>
    <lineage>
        <taxon>Eukaryota</taxon>
        <taxon>Fungi</taxon>
        <taxon>Dikarya</taxon>
        <taxon>Basidiomycota</taxon>
        <taxon>Pucciniomycotina</taxon>
        <taxon>Pucciniomycetes</taxon>
        <taxon>Pucciniales</taxon>
        <taxon>Melampsoraceae</taxon>
        <taxon>Melampsora</taxon>
    </lineage>
</organism>
<evidence type="ECO:0000313" key="3">
    <source>
        <dbReference type="Proteomes" id="UP000001072"/>
    </source>
</evidence>
<proteinExistence type="predicted"/>
<keyword evidence="3" id="KW-1185">Reference proteome</keyword>
<dbReference type="EMBL" id="GL883102">
    <property type="protein sequence ID" value="EGG07868.1"/>
    <property type="molecule type" value="Genomic_DNA"/>
</dbReference>
<gene>
    <name evidence="2" type="ORF">MELLADRAFT_62140</name>
</gene>
<dbReference type="KEGG" id="mlr:MELLADRAFT_62140"/>
<evidence type="ECO:0000313" key="2">
    <source>
        <dbReference type="EMBL" id="EGG07868.1"/>
    </source>
</evidence>
<dbReference type="GeneID" id="18929853"/>
<protein>
    <submittedName>
        <fullName evidence="2">Uncharacterized protein</fullName>
    </submittedName>
</protein>
<name>F4RHR1_MELLP</name>
<sequence>MSSHNRFNFFRRDRPSPSRDSDSSFACRGLYEHPPSQWRSHPARSSNSGESFACRGIAYNEEDLEVSRSPLHPSQANRPRQNAFYDDYYASPSATAHQNIAYYTVPQGVPFTSQSNSMESDQSFCRRSRRRDGVLLENGLPPPPRRRDAVLFENGYRPTHHHQVDQTLSRRQPQTITRNLQSSLQSRYREEASGNQRYGRGAIDYNAYVDSDEEGNMLGNHALNHQTSSSYRRPPPSNYPSSSHRYR</sequence>
<dbReference type="AlphaFoldDB" id="F4RHR1"/>
<dbReference type="RefSeq" id="XP_007408633.1">
    <property type="nucleotide sequence ID" value="XM_007408571.1"/>
</dbReference>
<dbReference type="Proteomes" id="UP000001072">
    <property type="component" value="Unassembled WGS sequence"/>
</dbReference>
<dbReference type="VEuPathDB" id="FungiDB:MELLADRAFT_62140"/>